<comment type="subcellular location">
    <subcellularLocation>
        <location evidence="1">Membrane</location>
        <topology evidence="1">Multi-pass membrane protein</topology>
    </subcellularLocation>
</comment>
<feature type="transmembrane region" description="Helical" evidence="5">
    <location>
        <begin position="343"/>
        <end position="364"/>
    </location>
</feature>
<keyword evidence="3 5" id="KW-1133">Transmembrane helix</keyword>
<evidence type="ECO:0000256" key="1">
    <source>
        <dbReference type="ARBA" id="ARBA00004141"/>
    </source>
</evidence>
<keyword evidence="2 5" id="KW-0812">Transmembrane</keyword>
<evidence type="ECO:0000259" key="6">
    <source>
        <dbReference type="Pfam" id="PF13515"/>
    </source>
</evidence>
<sequence length="604" mass="60738">MARGAASVLPLLAAVLAGAPTAGVPAAVAALFAGINDRPGSRRGAPAALGLPAAAGACGLLAGTLVGAAVPQELATPVLPLFLGLLGLVAGALSSTGATASACGTQLLIAAVIGVGMDLPEPVWLSCLSYLSGAAWPLLLRRLVPSPRRGRITYRLDGECEALAAVYERVAALLEAVGSPAAGARRAALTAALDHAQDALAGTRTGPRASRAERGLSARYDAAAALAEAATALAWKGEPVPERAVHGTLRLAAAARTGAPCGPLPAPPRTASGLRALDDALLRAAEAFDAPGRGPVRARTGRRALAAGHLDAADAVRRGTATAVPGGAAAALRRAAGPAGREYGARVGLCCAASAALALALGQAHWYWLPATAVFLVKPDLGPLVSRVVCRALGTVLGAVLCALLLLSGPGPQVLTAAVAVCGALVPYATRHFAAQTAVVTVLVLCLVALAGEPPATGERVVQSLLACATVLVVGHLPLPGRHGNAVRHRLDDAACAARRYLEHVLTEPGDRTGRWALRRRAYRAAAAAQQAAGLSAAELPPIARHSEGAWQVATGLVGLLDAITATAVDADDRGAPVCRRDAERLGARLAELTGLLPEFRVGG</sequence>
<dbReference type="EMBL" id="CP060825">
    <property type="protein sequence ID" value="QNP67202.1"/>
    <property type="molecule type" value="Genomic_DNA"/>
</dbReference>
<keyword evidence="8" id="KW-1185">Reference proteome</keyword>
<dbReference type="AlphaFoldDB" id="A0A7H0I336"/>
<feature type="transmembrane region" description="Helical" evidence="5">
    <location>
        <begin position="123"/>
        <end position="140"/>
    </location>
</feature>
<evidence type="ECO:0000256" key="5">
    <source>
        <dbReference type="SAM" id="Phobius"/>
    </source>
</evidence>
<feature type="domain" description="Integral membrane bound transporter" evidence="6">
    <location>
        <begin position="355"/>
        <end position="474"/>
    </location>
</feature>
<accession>A0A7H0I336</accession>
<name>A0A7H0I336_9ACTN</name>
<dbReference type="Pfam" id="PF13515">
    <property type="entry name" value="FUSC_2"/>
    <property type="match status" value="1"/>
</dbReference>
<dbReference type="InterPro" id="IPR049453">
    <property type="entry name" value="Memb_transporter_dom"/>
</dbReference>
<dbReference type="RefSeq" id="WP_187744254.1">
    <property type="nucleotide sequence ID" value="NZ_CP060825.1"/>
</dbReference>
<evidence type="ECO:0000256" key="3">
    <source>
        <dbReference type="ARBA" id="ARBA00022989"/>
    </source>
</evidence>
<reference evidence="7 8" key="1">
    <citation type="submission" date="2020-08" db="EMBL/GenBank/DDBJ databases">
        <title>A novel species.</title>
        <authorList>
            <person name="Gao J."/>
        </authorList>
    </citation>
    <scope>NUCLEOTIDE SEQUENCE [LARGE SCALE GENOMIC DNA]</scope>
    <source>
        <strain evidence="7 8">CRPJ-33</strain>
    </source>
</reference>
<evidence type="ECO:0000313" key="8">
    <source>
        <dbReference type="Proteomes" id="UP000516230"/>
    </source>
</evidence>
<feature type="transmembrane region" description="Helical" evidence="5">
    <location>
        <begin position="435"/>
        <end position="452"/>
    </location>
</feature>
<protein>
    <submittedName>
        <fullName evidence="7">FUSC family protein</fullName>
    </submittedName>
</protein>
<feature type="transmembrane region" description="Helical" evidence="5">
    <location>
        <begin position="461"/>
        <end position="479"/>
    </location>
</feature>
<evidence type="ECO:0000313" key="7">
    <source>
        <dbReference type="EMBL" id="QNP67202.1"/>
    </source>
</evidence>
<organism evidence="7 8">
    <name type="scientific">Streptomyces genisteinicus</name>
    <dbReference type="NCBI Taxonomy" id="2768068"/>
    <lineage>
        <taxon>Bacteria</taxon>
        <taxon>Bacillati</taxon>
        <taxon>Actinomycetota</taxon>
        <taxon>Actinomycetes</taxon>
        <taxon>Kitasatosporales</taxon>
        <taxon>Streptomycetaceae</taxon>
        <taxon>Streptomyces</taxon>
    </lineage>
</organism>
<evidence type="ECO:0000256" key="2">
    <source>
        <dbReference type="ARBA" id="ARBA00022692"/>
    </source>
</evidence>
<keyword evidence="4 5" id="KW-0472">Membrane</keyword>
<gene>
    <name evidence="7" type="ORF">IAG43_01825</name>
</gene>
<feature type="transmembrane region" description="Helical" evidence="5">
    <location>
        <begin position="384"/>
        <end position="407"/>
    </location>
</feature>
<proteinExistence type="predicted"/>
<dbReference type="GO" id="GO:0016020">
    <property type="term" value="C:membrane"/>
    <property type="evidence" value="ECO:0007669"/>
    <property type="project" value="UniProtKB-SubCell"/>
</dbReference>
<feature type="transmembrane region" description="Helical" evidence="5">
    <location>
        <begin position="82"/>
        <end position="111"/>
    </location>
</feature>
<feature type="transmembrane region" description="Helical" evidence="5">
    <location>
        <begin position="49"/>
        <end position="70"/>
    </location>
</feature>
<dbReference type="Proteomes" id="UP000516230">
    <property type="component" value="Chromosome"/>
</dbReference>
<dbReference type="KEGG" id="sgj:IAG43_01825"/>
<evidence type="ECO:0000256" key="4">
    <source>
        <dbReference type="ARBA" id="ARBA00023136"/>
    </source>
</evidence>